<evidence type="ECO:0000256" key="8">
    <source>
        <dbReference type="ARBA" id="ARBA00022840"/>
    </source>
</evidence>
<dbReference type="FunFam" id="1.10.510.10:FF:000048">
    <property type="entry name" value="Protein kinase C"/>
    <property type="match status" value="1"/>
</dbReference>
<evidence type="ECO:0000256" key="1">
    <source>
        <dbReference type="ARBA" id="ARBA00009903"/>
    </source>
</evidence>
<name>A0A1Y1WI09_9FUNG</name>
<feature type="region of interest" description="Disordered" evidence="12">
    <location>
        <begin position="1"/>
        <end position="25"/>
    </location>
</feature>
<evidence type="ECO:0000256" key="11">
    <source>
        <dbReference type="PROSITE-ProRule" id="PRU10141"/>
    </source>
</evidence>
<proteinExistence type="inferred from homology"/>
<evidence type="ECO:0000313" key="16">
    <source>
        <dbReference type="Proteomes" id="UP000193922"/>
    </source>
</evidence>
<dbReference type="InterPro" id="IPR017441">
    <property type="entry name" value="Protein_kinase_ATP_BS"/>
</dbReference>
<keyword evidence="5" id="KW-0808">Transferase</keyword>
<dbReference type="Proteomes" id="UP000193922">
    <property type="component" value="Unassembled WGS sequence"/>
</dbReference>
<evidence type="ECO:0000256" key="2">
    <source>
        <dbReference type="ARBA" id="ARBA00012513"/>
    </source>
</evidence>
<dbReference type="PROSITE" id="PS50011">
    <property type="entry name" value="PROTEIN_KINASE_DOM"/>
    <property type="match status" value="1"/>
</dbReference>
<sequence length="443" mass="49443">MAFSSRPGSRMASRPGSPALHRKQSVSKGVVDMLEGQLDGLHVDAEYDMEGHVQVEVPIDEDFTAAAGAQGPARPSRASINDFDVLTMIGKGGYGKVYLVRHKTTQRHYAMKVLRKASILLQKRQITFTMTERSILSEVQHPFIVKLYYAFQSNSKLYLILEYVAGGELFTHMARERIFSEDQAVFYTAELVLALSHLHKLGIVFRDAKPENCLLSNTGHLVLTDFGLSKTALGADGRTSTFCGTPSYMAPEVLDSSESYEFSVDWWSLGILLYEMLTGAVPFKGKQPKQILKNIAKMKVNYPNYLTPDAKDLLIRLLRKKPAQRLGYGSKGSEDIKKHRFFRKVDWQALEKNYHQITPPIVPVVQYDGDFSNFDTEFTNEDVPPSVANGSLIDNDPLPDPAKLDVPNDNTADQKNDKPDDIDPATAFLGFSYVATSVLHTVN</sequence>
<evidence type="ECO:0000256" key="3">
    <source>
        <dbReference type="ARBA" id="ARBA00022527"/>
    </source>
</evidence>
<accession>A0A1Y1WI09</accession>
<comment type="similarity">
    <text evidence="1">Belongs to the protein kinase superfamily. AGC Ser/Thr protein kinase family.</text>
</comment>
<feature type="binding site" evidence="11">
    <location>
        <position position="112"/>
    </location>
    <ligand>
        <name>ATP</name>
        <dbReference type="ChEBI" id="CHEBI:30616"/>
    </ligand>
</feature>
<feature type="region of interest" description="Disordered" evidence="12">
    <location>
        <begin position="378"/>
        <end position="421"/>
    </location>
</feature>
<dbReference type="GO" id="GO:0004674">
    <property type="term" value="F:protein serine/threonine kinase activity"/>
    <property type="evidence" value="ECO:0007669"/>
    <property type="project" value="UniProtKB-KW"/>
</dbReference>
<evidence type="ECO:0000256" key="12">
    <source>
        <dbReference type="SAM" id="MobiDB-lite"/>
    </source>
</evidence>
<evidence type="ECO:0000256" key="5">
    <source>
        <dbReference type="ARBA" id="ARBA00022679"/>
    </source>
</evidence>
<dbReference type="InterPro" id="IPR045270">
    <property type="entry name" value="STKc_AGC"/>
</dbReference>
<dbReference type="GO" id="GO:0005524">
    <property type="term" value="F:ATP binding"/>
    <property type="evidence" value="ECO:0007669"/>
    <property type="project" value="UniProtKB-UniRule"/>
</dbReference>
<gene>
    <name evidence="15" type="ORF">DL89DRAFT_265334</name>
</gene>
<dbReference type="Gene3D" id="1.10.510.10">
    <property type="entry name" value="Transferase(Phosphotransferase) domain 1"/>
    <property type="match status" value="1"/>
</dbReference>
<dbReference type="RefSeq" id="XP_040746550.1">
    <property type="nucleotide sequence ID" value="XM_040886620.1"/>
</dbReference>
<keyword evidence="3" id="KW-0723">Serine/threonine-protein kinase</keyword>
<comment type="catalytic activity">
    <reaction evidence="10">
        <text>L-seryl-[protein] + ATP = O-phospho-L-seryl-[protein] + ADP + H(+)</text>
        <dbReference type="Rhea" id="RHEA:17989"/>
        <dbReference type="Rhea" id="RHEA-COMP:9863"/>
        <dbReference type="Rhea" id="RHEA-COMP:11604"/>
        <dbReference type="ChEBI" id="CHEBI:15378"/>
        <dbReference type="ChEBI" id="CHEBI:29999"/>
        <dbReference type="ChEBI" id="CHEBI:30616"/>
        <dbReference type="ChEBI" id="CHEBI:83421"/>
        <dbReference type="ChEBI" id="CHEBI:456216"/>
        <dbReference type="EC" id="2.7.11.1"/>
    </reaction>
</comment>
<keyword evidence="4" id="KW-0597">Phosphoprotein</keyword>
<evidence type="ECO:0000259" key="14">
    <source>
        <dbReference type="PROSITE" id="PS51285"/>
    </source>
</evidence>
<dbReference type="STRING" id="61395.A0A1Y1WI09"/>
<evidence type="ECO:0000259" key="13">
    <source>
        <dbReference type="PROSITE" id="PS50011"/>
    </source>
</evidence>
<dbReference type="CDD" id="cd05123">
    <property type="entry name" value="STKc_AGC"/>
    <property type="match status" value="1"/>
</dbReference>
<dbReference type="PANTHER" id="PTHR24351">
    <property type="entry name" value="RIBOSOMAL PROTEIN S6 KINASE"/>
    <property type="match status" value="1"/>
</dbReference>
<dbReference type="OrthoDB" id="63267at2759"/>
<dbReference type="InterPro" id="IPR000961">
    <property type="entry name" value="AGC-kinase_C"/>
</dbReference>
<dbReference type="Gene3D" id="3.30.200.20">
    <property type="entry name" value="Phosphorylase Kinase, domain 1"/>
    <property type="match status" value="1"/>
</dbReference>
<dbReference type="AlphaFoldDB" id="A0A1Y1WI09"/>
<dbReference type="EMBL" id="MCFD01000002">
    <property type="protein sequence ID" value="ORX73210.1"/>
    <property type="molecule type" value="Genomic_DNA"/>
</dbReference>
<dbReference type="InterPro" id="IPR000719">
    <property type="entry name" value="Prot_kinase_dom"/>
</dbReference>
<dbReference type="PROSITE" id="PS00107">
    <property type="entry name" value="PROTEIN_KINASE_ATP"/>
    <property type="match status" value="1"/>
</dbReference>
<keyword evidence="16" id="KW-1185">Reference proteome</keyword>
<evidence type="ECO:0000256" key="6">
    <source>
        <dbReference type="ARBA" id="ARBA00022741"/>
    </source>
</evidence>
<dbReference type="InterPro" id="IPR011009">
    <property type="entry name" value="Kinase-like_dom_sf"/>
</dbReference>
<reference evidence="15 16" key="1">
    <citation type="submission" date="2016-07" db="EMBL/GenBank/DDBJ databases">
        <title>Pervasive Adenine N6-methylation of Active Genes in Fungi.</title>
        <authorList>
            <consortium name="DOE Joint Genome Institute"/>
            <person name="Mondo S.J."/>
            <person name="Dannebaum R.O."/>
            <person name="Kuo R.C."/>
            <person name="Labutti K."/>
            <person name="Haridas S."/>
            <person name="Kuo A."/>
            <person name="Salamov A."/>
            <person name="Ahrendt S.R."/>
            <person name="Lipzen A."/>
            <person name="Sullivan W."/>
            <person name="Andreopoulos W.B."/>
            <person name="Clum A."/>
            <person name="Lindquist E."/>
            <person name="Daum C."/>
            <person name="Ramamoorthy G.K."/>
            <person name="Gryganskyi A."/>
            <person name="Culley D."/>
            <person name="Magnuson J.K."/>
            <person name="James T.Y."/>
            <person name="O'Malley M.A."/>
            <person name="Stajich J.E."/>
            <person name="Spatafora J.W."/>
            <person name="Visel A."/>
            <person name="Grigoriev I.V."/>
        </authorList>
    </citation>
    <scope>NUCLEOTIDE SEQUENCE [LARGE SCALE GENOMIC DNA]</scope>
    <source>
        <strain evidence="15 16">ATCC 12442</strain>
    </source>
</reference>
<comment type="caution">
    <text evidence="15">The sequence shown here is derived from an EMBL/GenBank/DDBJ whole genome shotgun (WGS) entry which is preliminary data.</text>
</comment>
<dbReference type="EC" id="2.7.11.1" evidence="2"/>
<comment type="catalytic activity">
    <reaction evidence="9">
        <text>L-threonyl-[protein] + ATP = O-phospho-L-threonyl-[protein] + ADP + H(+)</text>
        <dbReference type="Rhea" id="RHEA:46608"/>
        <dbReference type="Rhea" id="RHEA-COMP:11060"/>
        <dbReference type="Rhea" id="RHEA-COMP:11605"/>
        <dbReference type="ChEBI" id="CHEBI:15378"/>
        <dbReference type="ChEBI" id="CHEBI:30013"/>
        <dbReference type="ChEBI" id="CHEBI:30616"/>
        <dbReference type="ChEBI" id="CHEBI:61977"/>
        <dbReference type="ChEBI" id="CHEBI:456216"/>
        <dbReference type="EC" id="2.7.11.1"/>
    </reaction>
</comment>
<dbReference type="InterPro" id="IPR017892">
    <property type="entry name" value="Pkinase_C"/>
</dbReference>
<dbReference type="GeneID" id="63803268"/>
<dbReference type="PROSITE" id="PS51285">
    <property type="entry name" value="AGC_KINASE_CTER"/>
    <property type="match status" value="1"/>
</dbReference>
<evidence type="ECO:0000256" key="10">
    <source>
        <dbReference type="ARBA" id="ARBA00048679"/>
    </source>
</evidence>
<dbReference type="FunFam" id="3.30.200.20:FF:000524">
    <property type="entry name" value="Non-specific serine/threonine protein kinase"/>
    <property type="match status" value="1"/>
</dbReference>
<feature type="compositionally biased region" description="Basic and acidic residues" evidence="12">
    <location>
        <begin position="412"/>
        <end position="421"/>
    </location>
</feature>
<keyword evidence="6 11" id="KW-0547">Nucleotide-binding</keyword>
<keyword evidence="8 11" id="KW-0067">ATP-binding</keyword>
<dbReference type="Pfam" id="PF00069">
    <property type="entry name" value="Pkinase"/>
    <property type="match status" value="1"/>
</dbReference>
<evidence type="ECO:0000256" key="9">
    <source>
        <dbReference type="ARBA" id="ARBA00047899"/>
    </source>
</evidence>
<dbReference type="SMART" id="SM00133">
    <property type="entry name" value="S_TK_X"/>
    <property type="match status" value="1"/>
</dbReference>
<keyword evidence="7 15" id="KW-0418">Kinase</keyword>
<protein>
    <recommendedName>
        <fullName evidence="2">non-specific serine/threonine protein kinase</fullName>
        <ecNumber evidence="2">2.7.11.1</ecNumber>
    </recommendedName>
</protein>
<feature type="domain" description="Protein kinase" evidence="13">
    <location>
        <begin position="83"/>
        <end position="342"/>
    </location>
</feature>
<dbReference type="SUPFAM" id="SSF56112">
    <property type="entry name" value="Protein kinase-like (PK-like)"/>
    <property type="match status" value="1"/>
</dbReference>
<evidence type="ECO:0000313" key="15">
    <source>
        <dbReference type="EMBL" id="ORX73210.1"/>
    </source>
</evidence>
<dbReference type="Pfam" id="PF00433">
    <property type="entry name" value="Pkinase_C"/>
    <property type="match status" value="1"/>
</dbReference>
<organism evidence="15 16">
    <name type="scientific">Linderina pennispora</name>
    <dbReference type="NCBI Taxonomy" id="61395"/>
    <lineage>
        <taxon>Eukaryota</taxon>
        <taxon>Fungi</taxon>
        <taxon>Fungi incertae sedis</taxon>
        <taxon>Zoopagomycota</taxon>
        <taxon>Kickxellomycotina</taxon>
        <taxon>Kickxellomycetes</taxon>
        <taxon>Kickxellales</taxon>
        <taxon>Kickxellaceae</taxon>
        <taxon>Linderina</taxon>
    </lineage>
</organism>
<evidence type="ECO:0000256" key="4">
    <source>
        <dbReference type="ARBA" id="ARBA00022553"/>
    </source>
</evidence>
<feature type="domain" description="AGC-kinase C-terminal" evidence="14">
    <location>
        <begin position="343"/>
        <end position="443"/>
    </location>
</feature>
<evidence type="ECO:0000256" key="7">
    <source>
        <dbReference type="ARBA" id="ARBA00022777"/>
    </source>
</evidence>